<proteinExistence type="inferred from homology"/>
<sequence length="315" mass="36140">MFQGKEYVLAVEKERSFSKAAEKMHISQPSLSANIKRIEERLGHDLFDRSTIPLRVTEFGEEYLKQCRQILKIEADFDQFLQRYEGLQYGHIMIGGSSLYAAMILPRMMAQYKSLYPAIELGLKEATSEDLVHYLREGEIDLLLDNTGFDEQEFEAVELASEQLLLAVPRDFAVNQFLLDYQLSPREIRQGDIDINQVPAVDLQAFGQAPFVFLNDHNDTGVRARRLCQAQDYQANVVYGVDQQLTAYNISLSGMAISVMGEALLHYGYASDRLIYYRLQGEASKRPICIYWKKDRYLTKASQAFLELIGQEKLF</sequence>
<reference evidence="6" key="1">
    <citation type="submission" date="2023-05" db="EMBL/GenBank/DDBJ databases">
        <title>Cataloging the Phylogenetic Diversity of Human Bladder Bacteria.</title>
        <authorList>
            <person name="Du J."/>
        </authorList>
    </citation>
    <scope>NUCLEOTIDE SEQUENCE</scope>
    <source>
        <strain evidence="6">UMB1231</strain>
    </source>
</reference>
<organism evidence="6 7">
    <name type="scientific">Facklamia hominis</name>
    <dbReference type="NCBI Taxonomy" id="178214"/>
    <lineage>
        <taxon>Bacteria</taxon>
        <taxon>Bacillati</taxon>
        <taxon>Bacillota</taxon>
        <taxon>Bacilli</taxon>
        <taxon>Lactobacillales</taxon>
        <taxon>Aerococcaceae</taxon>
        <taxon>Facklamia</taxon>
    </lineage>
</organism>
<dbReference type="SUPFAM" id="SSF46785">
    <property type="entry name" value="Winged helix' DNA-binding domain"/>
    <property type="match status" value="1"/>
</dbReference>
<evidence type="ECO:0000259" key="5">
    <source>
        <dbReference type="PROSITE" id="PS50931"/>
    </source>
</evidence>
<dbReference type="InterPro" id="IPR005119">
    <property type="entry name" value="LysR_subst-bd"/>
</dbReference>
<evidence type="ECO:0000256" key="4">
    <source>
        <dbReference type="ARBA" id="ARBA00023163"/>
    </source>
</evidence>
<dbReference type="InterPro" id="IPR050950">
    <property type="entry name" value="HTH-type_LysR_regulators"/>
</dbReference>
<evidence type="ECO:0000313" key="6">
    <source>
        <dbReference type="EMBL" id="MDK7186568.1"/>
    </source>
</evidence>
<keyword evidence="2" id="KW-0805">Transcription regulation</keyword>
<dbReference type="EMBL" id="JASOOE010000002">
    <property type="protein sequence ID" value="MDK7186568.1"/>
    <property type="molecule type" value="Genomic_DNA"/>
</dbReference>
<dbReference type="GO" id="GO:0005829">
    <property type="term" value="C:cytosol"/>
    <property type="evidence" value="ECO:0007669"/>
    <property type="project" value="TreeGrafter"/>
</dbReference>
<dbReference type="AlphaFoldDB" id="A0AAJ1Q4W8"/>
<evidence type="ECO:0000256" key="3">
    <source>
        <dbReference type="ARBA" id="ARBA00023125"/>
    </source>
</evidence>
<dbReference type="Pfam" id="PF03466">
    <property type="entry name" value="LysR_substrate"/>
    <property type="match status" value="1"/>
</dbReference>
<dbReference type="PROSITE" id="PS50931">
    <property type="entry name" value="HTH_LYSR"/>
    <property type="match status" value="1"/>
</dbReference>
<keyword evidence="4" id="KW-0804">Transcription</keyword>
<dbReference type="Pfam" id="PF00126">
    <property type="entry name" value="HTH_1"/>
    <property type="match status" value="1"/>
</dbReference>
<dbReference type="PANTHER" id="PTHR30419:SF8">
    <property type="entry name" value="NITROGEN ASSIMILATION TRANSCRIPTIONAL ACTIVATOR-RELATED"/>
    <property type="match status" value="1"/>
</dbReference>
<evidence type="ECO:0000256" key="2">
    <source>
        <dbReference type="ARBA" id="ARBA00023015"/>
    </source>
</evidence>
<comment type="caution">
    <text evidence="6">The sequence shown here is derived from an EMBL/GenBank/DDBJ whole genome shotgun (WGS) entry which is preliminary data.</text>
</comment>
<gene>
    <name evidence="6" type="ORF">QP433_01060</name>
</gene>
<name>A0AAJ1Q4W8_9LACT</name>
<accession>A0AAJ1Q4W8</accession>
<dbReference type="CDD" id="cd05466">
    <property type="entry name" value="PBP2_LTTR_substrate"/>
    <property type="match status" value="1"/>
</dbReference>
<dbReference type="PRINTS" id="PR00039">
    <property type="entry name" value="HTHLYSR"/>
</dbReference>
<dbReference type="InterPro" id="IPR000847">
    <property type="entry name" value="LysR_HTH_N"/>
</dbReference>
<comment type="similarity">
    <text evidence="1">Belongs to the LysR transcriptional regulatory family.</text>
</comment>
<dbReference type="Gene3D" id="1.10.10.10">
    <property type="entry name" value="Winged helix-like DNA-binding domain superfamily/Winged helix DNA-binding domain"/>
    <property type="match status" value="1"/>
</dbReference>
<dbReference type="Gene3D" id="3.40.190.290">
    <property type="match status" value="1"/>
</dbReference>
<dbReference type="GO" id="GO:0003700">
    <property type="term" value="F:DNA-binding transcription factor activity"/>
    <property type="evidence" value="ECO:0007669"/>
    <property type="project" value="InterPro"/>
</dbReference>
<dbReference type="FunFam" id="1.10.10.10:FF:000001">
    <property type="entry name" value="LysR family transcriptional regulator"/>
    <property type="match status" value="1"/>
</dbReference>
<evidence type="ECO:0000256" key="1">
    <source>
        <dbReference type="ARBA" id="ARBA00009437"/>
    </source>
</evidence>
<keyword evidence="3" id="KW-0238">DNA-binding</keyword>
<protein>
    <submittedName>
        <fullName evidence="6">LysR family transcriptional regulator</fullName>
    </submittedName>
</protein>
<dbReference type="InterPro" id="IPR036390">
    <property type="entry name" value="WH_DNA-bd_sf"/>
</dbReference>
<evidence type="ECO:0000313" key="7">
    <source>
        <dbReference type="Proteomes" id="UP001229251"/>
    </source>
</evidence>
<feature type="domain" description="HTH lysR-type" evidence="5">
    <location>
        <begin position="1"/>
        <end position="57"/>
    </location>
</feature>
<dbReference type="GO" id="GO:0003677">
    <property type="term" value="F:DNA binding"/>
    <property type="evidence" value="ECO:0007669"/>
    <property type="project" value="UniProtKB-KW"/>
</dbReference>
<dbReference type="PANTHER" id="PTHR30419">
    <property type="entry name" value="HTH-TYPE TRANSCRIPTIONAL REGULATOR YBHD"/>
    <property type="match status" value="1"/>
</dbReference>
<dbReference type="Proteomes" id="UP001229251">
    <property type="component" value="Unassembled WGS sequence"/>
</dbReference>
<dbReference type="RefSeq" id="WP_285065240.1">
    <property type="nucleotide sequence ID" value="NZ_JASOOE010000002.1"/>
</dbReference>
<dbReference type="SUPFAM" id="SSF53850">
    <property type="entry name" value="Periplasmic binding protein-like II"/>
    <property type="match status" value="1"/>
</dbReference>
<dbReference type="InterPro" id="IPR036388">
    <property type="entry name" value="WH-like_DNA-bd_sf"/>
</dbReference>